<keyword evidence="9" id="KW-1185">Reference proteome</keyword>
<keyword evidence="5 6" id="KW-0472">Membrane</keyword>
<dbReference type="RefSeq" id="WP_331271523.1">
    <property type="nucleotide sequence ID" value="NZ_JADOTZ010000001.1"/>
</dbReference>
<evidence type="ECO:0000313" key="9">
    <source>
        <dbReference type="Proteomes" id="UP000625033"/>
    </source>
</evidence>
<organism evidence="8 9">
    <name type="scientific">Zhihengliuella flava</name>
    <dbReference type="NCBI Taxonomy" id="1285193"/>
    <lineage>
        <taxon>Bacteria</taxon>
        <taxon>Bacillati</taxon>
        <taxon>Actinomycetota</taxon>
        <taxon>Actinomycetes</taxon>
        <taxon>Micrococcales</taxon>
        <taxon>Micrococcaceae</taxon>
        <taxon>Zhihengliuella</taxon>
    </lineage>
</organism>
<evidence type="ECO:0000259" key="7">
    <source>
        <dbReference type="Pfam" id="PF12823"/>
    </source>
</evidence>
<feature type="transmembrane region" description="Helical" evidence="6">
    <location>
        <begin position="374"/>
        <end position="393"/>
    </location>
</feature>
<name>A0A931DAS4_9MICC</name>
<gene>
    <name evidence="8" type="ORF">IW252_002246</name>
</gene>
<dbReference type="Pfam" id="PF02104">
    <property type="entry name" value="SURF1"/>
    <property type="match status" value="1"/>
</dbReference>
<evidence type="ECO:0000256" key="3">
    <source>
        <dbReference type="ARBA" id="ARBA00022692"/>
    </source>
</evidence>
<sequence>MLKTALKPKWLLALLLAMALSGIFVGLSVWQFGRAETAPPPPASVTENPVELTTHFGPYRPLMAADADQIVTATGHFMPDSQVLVSGRLDSDESDRVGYWSVAAFVLDEPLPAGESAPEGSAAATGGDVVIPVVRGWTEEPRAPAEPSEETVTVTGRLLPTETPQADDASDGVLESLSVAQLINLWDVDSYSAFIVAFEATGADGADAMAADLEQVWVDPQPAEPQTNWLNIFYGLEWAVFAGFAFFLWTRLVSDDYKRTQKGKRVTKPQGRRLGGTHAQIQNAATWFKIAAYITGVFLLLLVVEMTAKYGFGVELVAGGTLYDGTSNALGFLPVDGYDGGFNITLAIQIAHGWMYVLYLLCDFRLWMLMRWKFPRLLFIALGGVVPFLSFYVESKIHREVQREIEDAPAAEKRY</sequence>
<feature type="transmembrane region" description="Helical" evidence="6">
    <location>
        <begin position="229"/>
        <end position="249"/>
    </location>
</feature>
<comment type="subcellular location">
    <subcellularLocation>
        <location evidence="1 6">Cell membrane</location>
        <topology evidence="1 6">Multi-pass membrane protein</topology>
    </subcellularLocation>
</comment>
<evidence type="ECO:0000256" key="1">
    <source>
        <dbReference type="ARBA" id="ARBA00004651"/>
    </source>
</evidence>
<reference evidence="8" key="1">
    <citation type="submission" date="2020-11" db="EMBL/GenBank/DDBJ databases">
        <title>Sequencing the genomes of 1000 actinobacteria strains.</title>
        <authorList>
            <person name="Klenk H.-P."/>
        </authorList>
    </citation>
    <scope>NUCLEOTIDE SEQUENCE</scope>
    <source>
        <strain evidence="8">DSM 26152</strain>
    </source>
</reference>
<proteinExistence type="inferred from homology"/>
<dbReference type="EMBL" id="JADOTZ010000001">
    <property type="protein sequence ID" value="MBG6085479.1"/>
    <property type="molecule type" value="Genomic_DNA"/>
</dbReference>
<protein>
    <recommendedName>
        <fullName evidence="6">SURF1-like protein</fullName>
    </recommendedName>
</protein>
<dbReference type="InterPro" id="IPR023845">
    <property type="entry name" value="DUF3817_TM"/>
</dbReference>
<feature type="transmembrane region" description="Helical" evidence="6">
    <location>
        <begin position="290"/>
        <end position="312"/>
    </location>
</feature>
<feature type="transmembrane region" description="Helical" evidence="6">
    <location>
        <begin position="342"/>
        <end position="362"/>
    </location>
</feature>
<comment type="caution">
    <text evidence="8">The sequence shown here is derived from an EMBL/GenBank/DDBJ whole genome shotgun (WGS) entry which is preliminary data.</text>
</comment>
<dbReference type="NCBIfam" id="TIGR03954">
    <property type="entry name" value="integ_memb_HG"/>
    <property type="match status" value="1"/>
</dbReference>
<dbReference type="PROSITE" id="PS50895">
    <property type="entry name" value="SURF1"/>
    <property type="match status" value="1"/>
</dbReference>
<dbReference type="PANTHER" id="PTHR40077">
    <property type="entry name" value="MEMBRANE PROTEIN-RELATED"/>
    <property type="match status" value="1"/>
</dbReference>
<keyword evidence="2 6" id="KW-1003">Cell membrane</keyword>
<evidence type="ECO:0000256" key="4">
    <source>
        <dbReference type="ARBA" id="ARBA00022989"/>
    </source>
</evidence>
<evidence type="ECO:0000256" key="2">
    <source>
        <dbReference type="ARBA" id="ARBA00022475"/>
    </source>
</evidence>
<dbReference type="Proteomes" id="UP000625033">
    <property type="component" value="Unassembled WGS sequence"/>
</dbReference>
<evidence type="ECO:0000313" key="8">
    <source>
        <dbReference type="EMBL" id="MBG6085479.1"/>
    </source>
</evidence>
<dbReference type="GO" id="GO:0005886">
    <property type="term" value="C:plasma membrane"/>
    <property type="evidence" value="ECO:0007669"/>
    <property type="project" value="UniProtKB-SubCell"/>
</dbReference>
<dbReference type="PANTHER" id="PTHR40077:SF2">
    <property type="entry name" value="MEMBRANE PROTEIN"/>
    <property type="match status" value="1"/>
</dbReference>
<accession>A0A931DAS4</accession>
<dbReference type="InterPro" id="IPR002994">
    <property type="entry name" value="Surf1/Shy1"/>
</dbReference>
<keyword evidence="3 6" id="KW-0812">Transmembrane</keyword>
<feature type="domain" description="DUF3817" evidence="7">
    <location>
        <begin position="286"/>
        <end position="399"/>
    </location>
</feature>
<comment type="similarity">
    <text evidence="6">Belongs to the SURF1 family.</text>
</comment>
<comment type="caution">
    <text evidence="6">Lacks conserved residue(s) required for the propagation of feature annotation.</text>
</comment>
<evidence type="ECO:0000256" key="6">
    <source>
        <dbReference type="RuleBase" id="RU363076"/>
    </source>
</evidence>
<evidence type="ECO:0000256" key="5">
    <source>
        <dbReference type="ARBA" id="ARBA00023136"/>
    </source>
</evidence>
<keyword evidence="4 6" id="KW-1133">Transmembrane helix</keyword>
<dbReference type="AlphaFoldDB" id="A0A931DAS4"/>
<dbReference type="Pfam" id="PF12823">
    <property type="entry name" value="DUF3817"/>
    <property type="match status" value="1"/>
</dbReference>